<accession>A0A1Y2FRX6</accession>
<reference evidence="1 2" key="1">
    <citation type="submission" date="2016-07" db="EMBL/GenBank/DDBJ databases">
        <title>Pervasive Adenine N6-methylation of Active Genes in Fungi.</title>
        <authorList>
            <consortium name="DOE Joint Genome Institute"/>
            <person name="Mondo S.J."/>
            <person name="Dannebaum R.O."/>
            <person name="Kuo R.C."/>
            <person name="Labutti K."/>
            <person name="Haridas S."/>
            <person name="Kuo A."/>
            <person name="Salamov A."/>
            <person name="Ahrendt S.R."/>
            <person name="Lipzen A."/>
            <person name="Sullivan W."/>
            <person name="Andreopoulos W.B."/>
            <person name="Clum A."/>
            <person name="Lindquist E."/>
            <person name="Daum C."/>
            <person name="Ramamoorthy G.K."/>
            <person name="Gryganskyi A."/>
            <person name="Culley D."/>
            <person name="Magnuson J.K."/>
            <person name="James T.Y."/>
            <person name="O'Malley M.A."/>
            <person name="Stajich J.E."/>
            <person name="Spatafora J.W."/>
            <person name="Visel A."/>
            <person name="Grigoriev I.V."/>
        </authorList>
    </citation>
    <scope>NUCLEOTIDE SEQUENCE [LARGE SCALE GENOMIC DNA]</scope>
    <source>
        <strain evidence="1 2">12-1054</strain>
    </source>
</reference>
<protein>
    <submittedName>
        <fullName evidence="1">Uncharacterized protein</fullName>
    </submittedName>
</protein>
<organism evidence="1 2">
    <name type="scientific">Protomyces lactucae-debilis</name>
    <dbReference type="NCBI Taxonomy" id="2754530"/>
    <lineage>
        <taxon>Eukaryota</taxon>
        <taxon>Fungi</taxon>
        <taxon>Dikarya</taxon>
        <taxon>Ascomycota</taxon>
        <taxon>Taphrinomycotina</taxon>
        <taxon>Taphrinomycetes</taxon>
        <taxon>Taphrinales</taxon>
        <taxon>Protomycetaceae</taxon>
        <taxon>Protomyces</taxon>
    </lineage>
</organism>
<evidence type="ECO:0000313" key="2">
    <source>
        <dbReference type="Proteomes" id="UP000193685"/>
    </source>
</evidence>
<gene>
    <name evidence="1" type="ORF">BCR37DRAFT_376909</name>
</gene>
<name>A0A1Y2FRX6_PROLT</name>
<dbReference type="EMBL" id="MCFI01000003">
    <property type="protein sequence ID" value="ORY86337.1"/>
    <property type="molecule type" value="Genomic_DNA"/>
</dbReference>
<dbReference type="RefSeq" id="XP_040727519.1">
    <property type="nucleotide sequence ID" value="XM_040868692.1"/>
</dbReference>
<proteinExistence type="predicted"/>
<comment type="caution">
    <text evidence="1">The sequence shown here is derived from an EMBL/GenBank/DDBJ whole genome shotgun (WGS) entry which is preliminary data.</text>
</comment>
<sequence>MTRPKGFRALLSVSTIPQRLHQALSDFRIFRYPMGQHLCVAQNTYLKDARVQQSSNKSQGEMEKDRGEDILITRYSLKGSFLLPEAFLRDARISPVRPEL</sequence>
<dbReference type="AlphaFoldDB" id="A0A1Y2FRX6"/>
<dbReference type="GeneID" id="63785291"/>
<dbReference type="Proteomes" id="UP000193685">
    <property type="component" value="Unassembled WGS sequence"/>
</dbReference>
<evidence type="ECO:0000313" key="1">
    <source>
        <dbReference type="EMBL" id="ORY86337.1"/>
    </source>
</evidence>
<keyword evidence="2" id="KW-1185">Reference proteome</keyword>